<comment type="caution">
    <text evidence="13">The sequence shown here is derived from an EMBL/GenBank/DDBJ whole genome shotgun (WGS) entry which is preliminary data.</text>
</comment>
<evidence type="ECO:0000256" key="7">
    <source>
        <dbReference type="ARBA" id="ARBA00023065"/>
    </source>
</evidence>
<keyword evidence="7" id="KW-0406">Ion transport</keyword>
<evidence type="ECO:0000259" key="12">
    <source>
        <dbReference type="Pfam" id="PF22776"/>
    </source>
</evidence>
<sequence>MATTIRIDDTPHPLHVTKSNDNGPGNVAVDDGIYNMRDFTRTATASSGLDSDGIFHMRGITRTFSRNSSKDKDKRGLKGGDGDPEDDDPGLLRSGDFKSRQVFHGKLLWWLAYQSIGVIYGDIGTSPLYVYSSTFTAPPSKEDLVGVLAIIIWSLTMMVTVKYVLIILRADNNGEGGTFSTYSLLSRYVNITNRDPREASLVEMKRYGTGDLEKAGQHMRRGLERSQVAKTLLKIMGVLAVSMVMSDGVLTPAQSVLGAVQGLEVVAPNISKSTIIGTTAAILILLFLVQPFGTSKIATTFAPIVIIWLAFNAIFGIYNLAKFDATVLKAFNPGFAFKYLIRNKSDGWRSLGGILLSFTGVEALFADLGAFSRKAIQISWLGYTFPSLLLAYIGQAAYISVHPDAYSNPFFKAAPPGTLYPALIMAILAAVVASQAIITATFQLLAQIMKLSYFPQIKVVHTSKIFHGQLYVPLVNWLLMIGTVLVAAIFNNTTSLGNAYGVCVMFVTFFDTCMVSLAAIFVWRISPYLVVLPWLTIACMDGAYLSSALTKVPAGAWFTITLAAILASLFILWRFGKEQQWAAEAADHFPTTHFVKQGDEGPIQLKEVYGGQSLSTIRSFGIFFDKGGGTTPPVFSQFVIKLVAAPEVIVLFHLRPLETPSVAPENRYTVSRLAIRNGYRLIVRHGYNDEVITPDLASLIREQIHKFIRRSIPGHGEDNEHQILLGTGTHLVSNTTAEDTAQTPSSETSDSSPADNDSKFANSADKPSTTQDPSLEKYPIASSNWNGDDLPAQLAKLDEAYNHQVLYIIGKEQMKIKPGTGILRRTLLRAFLWIRDNTRTKIANLRVPMDRVFEVGFVKDI</sequence>
<evidence type="ECO:0000256" key="9">
    <source>
        <dbReference type="SAM" id="MobiDB-lite"/>
    </source>
</evidence>
<feature type="domain" description="K+ potassium transporter integral membrane" evidence="11">
    <location>
        <begin position="111"/>
        <end position="596"/>
    </location>
</feature>
<evidence type="ECO:0000256" key="10">
    <source>
        <dbReference type="SAM" id="Phobius"/>
    </source>
</evidence>
<feature type="transmembrane region" description="Helical" evidence="10">
    <location>
        <begin position="348"/>
        <end position="368"/>
    </location>
</feature>
<evidence type="ECO:0008006" key="15">
    <source>
        <dbReference type="Google" id="ProtNLM"/>
    </source>
</evidence>
<feature type="transmembrane region" description="Helical" evidence="10">
    <location>
        <begin position="470"/>
        <end position="490"/>
    </location>
</feature>
<dbReference type="InterPro" id="IPR053952">
    <property type="entry name" value="K_trans_C"/>
</dbReference>
<feature type="compositionally biased region" description="Basic and acidic residues" evidence="9">
    <location>
        <begin position="68"/>
        <end position="81"/>
    </location>
</feature>
<keyword evidence="8 10" id="KW-0472">Membrane</keyword>
<feature type="compositionally biased region" description="Basic and acidic residues" evidence="9">
    <location>
        <begin position="1"/>
        <end position="12"/>
    </location>
</feature>
<evidence type="ECO:0000256" key="6">
    <source>
        <dbReference type="ARBA" id="ARBA00022989"/>
    </source>
</evidence>
<feature type="compositionally biased region" description="Polar residues" evidence="9">
    <location>
        <begin position="737"/>
        <end position="773"/>
    </location>
</feature>
<dbReference type="Pfam" id="PF02705">
    <property type="entry name" value="K_trans"/>
    <property type="match status" value="1"/>
</dbReference>
<name>A0ABR4ANN3_9LECA</name>
<comment type="subcellular location">
    <subcellularLocation>
        <location evidence="1">Membrane</location>
        <topology evidence="1">Multi-pass membrane protein</topology>
    </subcellularLocation>
</comment>
<feature type="region of interest" description="Disordered" evidence="9">
    <location>
        <begin position="66"/>
        <end position="92"/>
    </location>
</feature>
<evidence type="ECO:0000259" key="11">
    <source>
        <dbReference type="Pfam" id="PF02705"/>
    </source>
</evidence>
<feature type="transmembrane region" description="Helical" evidence="10">
    <location>
        <begin position="496"/>
        <end position="521"/>
    </location>
</feature>
<feature type="transmembrane region" description="Helical" evidence="10">
    <location>
        <begin position="555"/>
        <end position="573"/>
    </location>
</feature>
<keyword evidence="2" id="KW-0813">Transport</keyword>
<feature type="transmembrane region" description="Helical" evidence="10">
    <location>
        <begin position="419"/>
        <end position="449"/>
    </location>
</feature>
<evidence type="ECO:0000256" key="8">
    <source>
        <dbReference type="ARBA" id="ARBA00023136"/>
    </source>
</evidence>
<feature type="region of interest" description="Disordered" evidence="9">
    <location>
        <begin position="737"/>
        <end position="782"/>
    </location>
</feature>
<feature type="transmembrane region" description="Helical" evidence="10">
    <location>
        <begin position="380"/>
        <end position="399"/>
    </location>
</feature>
<evidence type="ECO:0000256" key="2">
    <source>
        <dbReference type="ARBA" id="ARBA00022448"/>
    </source>
</evidence>
<accession>A0ABR4ANN3</accession>
<gene>
    <name evidence="13" type="ORF">N7G274_001878</name>
</gene>
<feature type="transmembrane region" description="Helical" evidence="10">
    <location>
        <begin position="107"/>
        <end position="132"/>
    </location>
</feature>
<keyword evidence="3" id="KW-0633">Potassium transport</keyword>
<keyword evidence="5" id="KW-0630">Potassium</keyword>
<reference evidence="13 14" key="1">
    <citation type="submission" date="2024-09" db="EMBL/GenBank/DDBJ databases">
        <title>Rethinking Asexuality: The Enigmatic Case of Functional Sexual Genes in Lepraria (Stereocaulaceae).</title>
        <authorList>
            <person name="Doellman M."/>
            <person name="Sun Y."/>
            <person name="Barcenas-Pena A."/>
            <person name="Lumbsch H.T."/>
            <person name="Grewe F."/>
        </authorList>
    </citation>
    <scope>NUCLEOTIDE SEQUENCE [LARGE SCALE GENOMIC DNA]</scope>
    <source>
        <strain evidence="13 14">Mercado 3170</strain>
    </source>
</reference>
<keyword evidence="6 10" id="KW-1133">Transmembrane helix</keyword>
<evidence type="ECO:0000256" key="1">
    <source>
        <dbReference type="ARBA" id="ARBA00004141"/>
    </source>
</evidence>
<dbReference type="EMBL" id="JBEFKJ010000004">
    <property type="protein sequence ID" value="KAL2046431.1"/>
    <property type="molecule type" value="Genomic_DNA"/>
</dbReference>
<feature type="transmembrane region" description="Helical" evidence="10">
    <location>
        <begin position="231"/>
        <end position="250"/>
    </location>
</feature>
<feature type="transmembrane region" description="Helical" evidence="10">
    <location>
        <begin position="144"/>
        <end position="165"/>
    </location>
</feature>
<dbReference type="Pfam" id="PF22776">
    <property type="entry name" value="K_trans_C"/>
    <property type="match status" value="1"/>
</dbReference>
<dbReference type="InterPro" id="IPR053951">
    <property type="entry name" value="K_trans_N"/>
</dbReference>
<evidence type="ECO:0000256" key="5">
    <source>
        <dbReference type="ARBA" id="ARBA00022958"/>
    </source>
</evidence>
<feature type="domain" description="K+ potassium transporter C-terminal" evidence="12">
    <location>
        <begin position="621"/>
        <end position="861"/>
    </location>
</feature>
<proteinExistence type="predicted"/>
<feature type="region of interest" description="Disordered" evidence="9">
    <location>
        <begin position="1"/>
        <end position="26"/>
    </location>
</feature>
<dbReference type="Proteomes" id="UP001590950">
    <property type="component" value="Unassembled WGS sequence"/>
</dbReference>
<protein>
    <recommendedName>
        <fullName evidence="15">Potassium transporter</fullName>
    </recommendedName>
</protein>
<evidence type="ECO:0000256" key="3">
    <source>
        <dbReference type="ARBA" id="ARBA00022538"/>
    </source>
</evidence>
<dbReference type="InterPro" id="IPR003855">
    <property type="entry name" value="K+_transporter"/>
</dbReference>
<dbReference type="NCBIfam" id="TIGR00794">
    <property type="entry name" value="kup"/>
    <property type="match status" value="1"/>
</dbReference>
<organism evidence="13 14">
    <name type="scientific">Stereocaulon virgatum</name>
    <dbReference type="NCBI Taxonomy" id="373712"/>
    <lineage>
        <taxon>Eukaryota</taxon>
        <taxon>Fungi</taxon>
        <taxon>Dikarya</taxon>
        <taxon>Ascomycota</taxon>
        <taxon>Pezizomycotina</taxon>
        <taxon>Lecanoromycetes</taxon>
        <taxon>OSLEUM clade</taxon>
        <taxon>Lecanoromycetidae</taxon>
        <taxon>Lecanorales</taxon>
        <taxon>Lecanorineae</taxon>
        <taxon>Stereocaulaceae</taxon>
        <taxon>Stereocaulon</taxon>
    </lineage>
</organism>
<keyword evidence="4 10" id="KW-0812">Transmembrane</keyword>
<keyword evidence="14" id="KW-1185">Reference proteome</keyword>
<evidence type="ECO:0000313" key="14">
    <source>
        <dbReference type="Proteomes" id="UP001590950"/>
    </source>
</evidence>
<feature type="transmembrane region" description="Helical" evidence="10">
    <location>
        <begin position="301"/>
        <end position="321"/>
    </location>
</feature>
<feature type="transmembrane region" description="Helical" evidence="10">
    <location>
        <begin position="270"/>
        <end position="289"/>
    </location>
</feature>
<dbReference type="PANTHER" id="PTHR30540">
    <property type="entry name" value="OSMOTIC STRESS POTASSIUM TRANSPORTER"/>
    <property type="match status" value="1"/>
</dbReference>
<evidence type="ECO:0000256" key="4">
    <source>
        <dbReference type="ARBA" id="ARBA00022692"/>
    </source>
</evidence>
<feature type="transmembrane region" description="Helical" evidence="10">
    <location>
        <begin position="528"/>
        <end position="549"/>
    </location>
</feature>
<evidence type="ECO:0000313" key="13">
    <source>
        <dbReference type="EMBL" id="KAL2046431.1"/>
    </source>
</evidence>
<dbReference type="PANTHER" id="PTHR30540:SF83">
    <property type="entry name" value="K+ POTASSIUM TRANSPORTER"/>
    <property type="match status" value="1"/>
</dbReference>